<keyword evidence="3" id="KW-0574">Periplasm</keyword>
<dbReference type="PRINTS" id="PR00155">
    <property type="entry name" value="AMICYANIN"/>
</dbReference>
<sequence>MIAHHPLPLLFALLLFASASPVASPESAAASAPSVGGGDYRIDVRNFSFQPAQLLVPIGARVTWTNHDEEPHIVVSVGNHFGPSPALDTDAAYTTVFQSAGTYVYFCTIHPQMTGSVVVR</sequence>
<evidence type="ECO:0000313" key="8">
    <source>
        <dbReference type="Proteomes" id="UP001501523"/>
    </source>
</evidence>
<dbReference type="Gene3D" id="2.60.40.420">
    <property type="entry name" value="Cupredoxins - blue copper proteins"/>
    <property type="match status" value="1"/>
</dbReference>
<keyword evidence="5" id="KW-0732">Signal</keyword>
<protein>
    <recommendedName>
        <fullName evidence="6">EfeO-type cupredoxin-like domain-containing protein</fullName>
    </recommendedName>
</protein>
<evidence type="ECO:0000256" key="3">
    <source>
        <dbReference type="ARBA" id="ARBA00022764"/>
    </source>
</evidence>
<dbReference type="InterPro" id="IPR002386">
    <property type="entry name" value="Amicyanin/Pseudoazurin"/>
</dbReference>
<dbReference type="PANTHER" id="PTHR36507:SF1">
    <property type="entry name" value="BLL1555 PROTEIN"/>
    <property type="match status" value="1"/>
</dbReference>
<feature type="signal peptide" evidence="5">
    <location>
        <begin position="1"/>
        <end position="23"/>
    </location>
</feature>
<dbReference type="Proteomes" id="UP001501523">
    <property type="component" value="Unassembled WGS sequence"/>
</dbReference>
<keyword evidence="4" id="KW-0249">Electron transport</keyword>
<comment type="subcellular location">
    <subcellularLocation>
        <location evidence="1">Periplasm</location>
    </subcellularLocation>
</comment>
<organism evidence="7 8">
    <name type="scientific">Dokdonella soli</name>
    <dbReference type="NCBI Taxonomy" id="529810"/>
    <lineage>
        <taxon>Bacteria</taxon>
        <taxon>Pseudomonadati</taxon>
        <taxon>Pseudomonadota</taxon>
        <taxon>Gammaproteobacteria</taxon>
        <taxon>Lysobacterales</taxon>
        <taxon>Rhodanobacteraceae</taxon>
        <taxon>Dokdonella</taxon>
    </lineage>
</organism>
<accession>A0ABN1IFK2</accession>
<keyword evidence="8" id="KW-1185">Reference proteome</keyword>
<dbReference type="InterPro" id="IPR052721">
    <property type="entry name" value="ET_Amicyanin"/>
</dbReference>
<evidence type="ECO:0000256" key="2">
    <source>
        <dbReference type="ARBA" id="ARBA00022448"/>
    </source>
</evidence>
<comment type="caution">
    <text evidence="7">The sequence shown here is derived from an EMBL/GenBank/DDBJ whole genome shotgun (WGS) entry which is preliminary data.</text>
</comment>
<dbReference type="EMBL" id="BAAAEU010000006">
    <property type="protein sequence ID" value="GAA0712033.1"/>
    <property type="molecule type" value="Genomic_DNA"/>
</dbReference>
<evidence type="ECO:0000313" key="7">
    <source>
        <dbReference type="EMBL" id="GAA0712033.1"/>
    </source>
</evidence>
<feature type="domain" description="EfeO-type cupredoxin-like" evidence="6">
    <location>
        <begin position="14"/>
        <end position="119"/>
    </location>
</feature>
<dbReference type="Pfam" id="PF13473">
    <property type="entry name" value="Cupredoxin_1"/>
    <property type="match status" value="1"/>
</dbReference>
<feature type="chain" id="PRO_5045037656" description="EfeO-type cupredoxin-like domain-containing protein" evidence="5">
    <location>
        <begin position="24"/>
        <end position="120"/>
    </location>
</feature>
<keyword evidence="2" id="KW-0813">Transport</keyword>
<proteinExistence type="predicted"/>
<dbReference type="InterPro" id="IPR028096">
    <property type="entry name" value="EfeO_Cupredoxin"/>
</dbReference>
<dbReference type="PANTHER" id="PTHR36507">
    <property type="entry name" value="BLL1555 PROTEIN"/>
    <property type="match status" value="1"/>
</dbReference>
<evidence type="ECO:0000259" key="6">
    <source>
        <dbReference type="Pfam" id="PF13473"/>
    </source>
</evidence>
<dbReference type="InterPro" id="IPR008972">
    <property type="entry name" value="Cupredoxin"/>
</dbReference>
<evidence type="ECO:0000256" key="5">
    <source>
        <dbReference type="SAM" id="SignalP"/>
    </source>
</evidence>
<dbReference type="SUPFAM" id="SSF49503">
    <property type="entry name" value="Cupredoxins"/>
    <property type="match status" value="1"/>
</dbReference>
<dbReference type="RefSeq" id="WP_343788707.1">
    <property type="nucleotide sequence ID" value="NZ_BAAAEU010000006.1"/>
</dbReference>
<reference evidence="7 8" key="1">
    <citation type="journal article" date="2019" name="Int. J. Syst. Evol. Microbiol.">
        <title>The Global Catalogue of Microorganisms (GCM) 10K type strain sequencing project: providing services to taxonomists for standard genome sequencing and annotation.</title>
        <authorList>
            <consortium name="The Broad Institute Genomics Platform"/>
            <consortium name="The Broad Institute Genome Sequencing Center for Infectious Disease"/>
            <person name="Wu L."/>
            <person name="Ma J."/>
        </authorList>
    </citation>
    <scope>NUCLEOTIDE SEQUENCE [LARGE SCALE GENOMIC DNA]</scope>
    <source>
        <strain evidence="7 8">JCM 15421</strain>
    </source>
</reference>
<evidence type="ECO:0000256" key="4">
    <source>
        <dbReference type="ARBA" id="ARBA00022982"/>
    </source>
</evidence>
<evidence type="ECO:0000256" key="1">
    <source>
        <dbReference type="ARBA" id="ARBA00004418"/>
    </source>
</evidence>
<gene>
    <name evidence="7" type="ORF">GCM10009105_14300</name>
</gene>
<name>A0ABN1IFK2_9GAMM</name>